<dbReference type="CDD" id="cd00057">
    <property type="entry name" value="FA58C"/>
    <property type="match status" value="1"/>
</dbReference>
<dbReference type="InterPro" id="IPR050372">
    <property type="entry name" value="Neurexin-related_CASP"/>
</dbReference>
<evidence type="ECO:0000256" key="5">
    <source>
        <dbReference type="ARBA" id="ARBA00022729"/>
    </source>
</evidence>
<evidence type="ECO:0000259" key="11">
    <source>
        <dbReference type="PROSITE" id="PS50025"/>
    </source>
</evidence>
<dbReference type="Proteomes" id="UP000050525">
    <property type="component" value="Unassembled WGS sequence"/>
</dbReference>
<keyword evidence="4" id="KW-0812">Transmembrane</keyword>
<gene>
    <name evidence="12" type="primary">CNTNAP2</name>
    <name evidence="12" type="ORF">Y1Q_0011785</name>
</gene>
<evidence type="ECO:0000256" key="2">
    <source>
        <dbReference type="ARBA" id="ARBA00010241"/>
    </source>
</evidence>
<comment type="subcellular location">
    <subcellularLocation>
        <location evidence="1">Membrane</location>
        <topology evidence="1">Single-pass type I membrane protein</topology>
    </subcellularLocation>
</comment>
<organism evidence="12 13">
    <name type="scientific">Alligator mississippiensis</name>
    <name type="common">American alligator</name>
    <dbReference type="NCBI Taxonomy" id="8496"/>
    <lineage>
        <taxon>Eukaryota</taxon>
        <taxon>Metazoa</taxon>
        <taxon>Chordata</taxon>
        <taxon>Craniata</taxon>
        <taxon>Vertebrata</taxon>
        <taxon>Euteleostomi</taxon>
        <taxon>Archelosauria</taxon>
        <taxon>Archosauria</taxon>
        <taxon>Crocodylia</taxon>
        <taxon>Alligatoridae</taxon>
        <taxon>Alligatorinae</taxon>
        <taxon>Alligator</taxon>
    </lineage>
</organism>
<comment type="similarity">
    <text evidence="2">Belongs to the neurexin family.</text>
</comment>
<dbReference type="SMART" id="SM00231">
    <property type="entry name" value="FA58C"/>
    <property type="match status" value="1"/>
</dbReference>
<keyword evidence="13" id="KW-1185">Reference proteome</keyword>
<feature type="signal peptide" evidence="9">
    <location>
        <begin position="1"/>
        <end position="26"/>
    </location>
</feature>
<evidence type="ECO:0000256" key="3">
    <source>
        <dbReference type="ARBA" id="ARBA00022536"/>
    </source>
</evidence>
<dbReference type="Pfam" id="PF02210">
    <property type="entry name" value="Laminin_G_2"/>
    <property type="match status" value="1"/>
</dbReference>
<evidence type="ECO:0000256" key="6">
    <source>
        <dbReference type="ARBA" id="ARBA00022989"/>
    </source>
</evidence>
<dbReference type="PROSITE" id="PS50025">
    <property type="entry name" value="LAM_G_DOMAIN"/>
    <property type="match status" value="1"/>
</dbReference>
<keyword evidence="6" id="KW-1133">Transmembrane helix</keyword>
<evidence type="ECO:0000256" key="4">
    <source>
        <dbReference type="ARBA" id="ARBA00022692"/>
    </source>
</evidence>
<dbReference type="InterPro" id="IPR001791">
    <property type="entry name" value="Laminin_G"/>
</dbReference>
<feature type="domain" description="F5/8 type C" evidence="10">
    <location>
        <begin position="23"/>
        <end position="176"/>
    </location>
</feature>
<sequence>MDAAPKLFSALTLLLVGSWHLGSTASNYNCDDALVSSLPPTAFDSSSEFLNAHSPSFAKLNRRDGAGGWSPLESNQQQWLQIDLGDRLEIAGVATQGRYGSSDWVTSYTLMFSDTGRNWKQYRQEDSIWVFIGNTNADSVVEHKFLHSMKARFLRFIPLKWNPNGRIGLRVEVYGCSYKSDIADFDGRSSLLYRFNQKLMSTFKDVVSLKFKSMQGDGVLFHGEGQRGDYITLELQKGKLSLHINLGDAKLRFSNSHTSVTLGSLLDDQHWHSVLIERFNKQVNFTVDKHTQHFRTKGDSDHLDIDYEALCAHGPAFNPPCH</sequence>
<dbReference type="PROSITE" id="PS01285">
    <property type="entry name" value="FA58C_1"/>
    <property type="match status" value="1"/>
</dbReference>
<dbReference type="Gene3D" id="2.60.120.260">
    <property type="entry name" value="Galactose-binding domain-like"/>
    <property type="match status" value="1"/>
</dbReference>
<comment type="caution">
    <text evidence="8">Lacks conserved residue(s) required for the propagation of feature annotation.</text>
</comment>
<dbReference type="PROSITE" id="PS50022">
    <property type="entry name" value="FA58C_3"/>
    <property type="match status" value="1"/>
</dbReference>
<keyword evidence="7" id="KW-0472">Membrane</keyword>
<feature type="domain" description="Laminin G" evidence="11">
    <location>
        <begin position="182"/>
        <end position="322"/>
    </location>
</feature>
<dbReference type="GO" id="GO:0016020">
    <property type="term" value="C:membrane"/>
    <property type="evidence" value="ECO:0007669"/>
    <property type="project" value="UniProtKB-SubCell"/>
</dbReference>
<feature type="chain" id="PRO_5007584663" evidence="9">
    <location>
        <begin position="27"/>
        <end position="322"/>
    </location>
</feature>
<comment type="caution">
    <text evidence="12">The sequence shown here is derived from an EMBL/GenBank/DDBJ whole genome shotgun (WGS) entry which is preliminary data.</text>
</comment>
<name>A0A151M176_ALLMI</name>
<dbReference type="Gene3D" id="2.60.120.200">
    <property type="match status" value="1"/>
</dbReference>
<dbReference type="Pfam" id="PF00754">
    <property type="entry name" value="F5_F8_type_C"/>
    <property type="match status" value="1"/>
</dbReference>
<protein>
    <submittedName>
        <fullName evidence="12">Contactin-associated protein-like 2 isoform C</fullName>
    </submittedName>
</protein>
<dbReference type="PANTHER" id="PTHR15036">
    <property type="entry name" value="PIKACHURIN-LIKE PROTEIN"/>
    <property type="match status" value="1"/>
</dbReference>
<accession>A0A151M176</accession>
<evidence type="ECO:0000259" key="10">
    <source>
        <dbReference type="PROSITE" id="PS50022"/>
    </source>
</evidence>
<dbReference type="CDD" id="cd00110">
    <property type="entry name" value="LamG"/>
    <property type="match status" value="1"/>
</dbReference>
<dbReference type="FunFam" id="2.60.120.260:FF:000016">
    <property type="entry name" value="Contactin-associated protein-like 4 isoform 1"/>
    <property type="match status" value="1"/>
</dbReference>
<dbReference type="InterPro" id="IPR000421">
    <property type="entry name" value="FA58C"/>
</dbReference>
<keyword evidence="5 9" id="KW-0732">Signal</keyword>
<dbReference type="InterPro" id="IPR008979">
    <property type="entry name" value="Galactose-bd-like_sf"/>
</dbReference>
<dbReference type="PROSITE" id="PS01286">
    <property type="entry name" value="FA58C_2"/>
    <property type="match status" value="1"/>
</dbReference>
<dbReference type="PANTHER" id="PTHR15036:SF46">
    <property type="entry name" value="CONTACTIN-ASSOCIATED PROTEIN-LIKE 5"/>
    <property type="match status" value="1"/>
</dbReference>
<dbReference type="InterPro" id="IPR013320">
    <property type="entry name" value="ConA-like_dom_sf"/>
</dbReference>
<reference evidence="12 13" key="1">
    <citation type="journal article" date="2012" name="Genome Biol.">
        <title>Sequencing three crocodilian genomes to illuminate the evolution of archosaurs and amniotes.</title>
        <authorList>
            <person name="St John J.A."/>
            <person name="Braun E.L."/>
            <person name="Isberg S.R."/>
            <person name="Miles L.G."/>
            <person name="Chong A.Y."/>
            <person name="Gongora J."/>
            <person name="Dalzell P."/>
            <person name="Moran C."/>
            <person name="Bed'hom B."/>
            <person name="Abzhanov A."/>
            <person name="Burgess S.C."/>
            <person name="Cooksey A.M."/>
            <person name="Castoe T.A."/>
            <person name="Crawford N.G."/>
            <person name="Densmore L.D."/>
            <person name="Drew J.C."/>
            <person name="Edwards S.V."/>
            <person name="Faircloth B.C."/>
            <person name="Fujita M.K."/>
            <person name="Greenwold M.J."/>
            <person name="Hoffmann F.G."/>
            <person name="Howard J.M."/>
            <person name="Iguchi T."/>
            <person name="Janes D.E."/>
            <person name="Khan S.Y."/>
            <person name="Kohno S."/>
            <person name="de Koning A.J."/>
            <person name="Lance S.L."/>
            <person name="McCarthy F.M."/>
            <person name="McCormack J.E."/>
            <person name="Merchant M.E."/>
            <person name="Peterson D.G."/>
            <person name="Pollock D.D."/>
            <person name="Pourmand N."/>
            <person name="Raney B.J."/>
            <person name="Roessler K.A."/>
            <person name="Sanford J.R."/>
            <person name="Sawyer R.H."/>
            <person name="Schmidt C.J."/>
            <person name="Triplett E.W."/>
            <person name="Tuberville T.D."/>
            <person name="Venegas-Anaya M."/>
            <person name="Howard J.T."/>
            <person name="Jarvis E.D."/>
            <person name="Guillette L.J.Jr."/>
            <person name="Glenn T.C."/>
            <person name="Green R.E."/>
            <person name="Ray D.A."/>
        </authorList>
    </citation>
    <scope>NUCLEOTIDE SEQUENCE [LARGE SCALE GENOMIC DNA]</scope>
    <source>
        <strain evidence="12">KSC_2009_1</strain>
    </source>
</reference>
<evidence type="ECO:0000256" key="9">
    <source>
        <dbReference type="SAM" id="SignalP"/>
    </source>
</evidence>
<dbReference type="AlphaFoldDB" id="A0A151M176"/>
<evidence type="ECO:0000256" key="7">
    <source>
        <dbReference type="ARBA" id="ARBA00023136"/>
    </source>
</evidence>
<evidence type="ECO:0000256" key="1">
    <source>
        <dbReference type="ARBA" id="ARBA00004479"/>
    </source>
</evidence>
<keyword evidence="3" id="KW-0245">EGF-like domain</keyword>
<dbReference type="EMBL" id="AKHW03006853">
    <property type="protein sequence ID" value="KYO18230.1"/>
    <property type="molecule type" value="Genomic_DNA"/>
</dbReference>
<evidence type="ECO:0000313" key="12">
    <source>
        <dbReference type="EMBL" id="KYO18230.1"/>
    </source>
</evidence>
<dbReference type="SMART" id="SM00282">
    <property type="entry name" value="LamG"/>
    <property type="match status" value="1"/>
</dbReference>
<dbReference type="SUPFAM" id="SSF49899">
    <property type="entry name" value="Concanavalin A-like lectins/glucanases"/>
    <property type="match status" value="1"/>
</dbReference>
<evidence type="ECO:0000313" key="13">
    <source>
        <dbReference type="Proteomes" id="UP000050525"/>
    </source>
</evidence>
<dbReference type="SUPFAM" id="SSF49785">
    <property type="entry name" value="Galactose-binding domain-like"/>
    <property type="match status" value="1"/>
</dbReference>
<evidence type="ECO:0000256" key="8">
    <source>
        <dbReference type="PROSITE-ProRule" id="PRU00122"/>
    </source>
</evidence>
<proteinExistence type="inferred from homology"/>